<accession>A0A1B0B0M5</accession>
<feature type="transmembrane region" description="Helical" evidence="13">
    <location>
        <begin position="59"/>
        <end position="83"/>
    </location>
</feature>
<feature type="transmembrane region" description="Helical" evidence="13">
    <location>
        <begin position="475"/>
        <end position="501"/>
    </location>
</feature>
<protein>
    <submittedName>
        <fullName evidence="14">Uncharacterized protein</fullName>
    </submittedName>
</protein>
<evidence type="ECO:0000256" key="3">
    <source>
        <dbReference type="ARBA" id="ARBA00022448"/>
    </source>
</evidence>
<evidence type="ECO:0000256" key="7">
    <source>
        <dbReference type="ARBA" id="ARBA00023053"/>
    </source>
</evidence>
<evidence type="ECO:0000256" key="6">
    <source>
        <dbReference type="ARBA" id="ARBA00022989"/>
    </source>
</evidence>
<comment type="subcellular location">
    <subcellularLocation>
        <location evidence="1">Membrane</location>
        <topology evidence="1">Multi-pass membrane protein</topology>
    </subcellularLocation>
</comment>
<evidence type="ECO:0000256" key="13">
    <source>
        <dbReference type="SAM" id="Phobius"/>
    </source>
</evidence>
<evidence type="ECO:0000256" key="8">
    <source>
        <dbReference type="ARBA" id="ARBA00023065"/>
    </source>
</evidence>
<dbReference type="Proteomes" id="UP000092460">
    <property type="component" value="Unassembled WGS sequence"/>
</dbReference>
<evidence type="ECO:0000256" key="11">
    <source>
        <dbReference type="ARBA" id="ARBA00023303"/>
    </source>
</evidence>
<keyword evidence="11 12" id="KW-0407">Ion channel</keyword>
<keyword evidence="7" id="KW-0915">Sodium</keyword>
<reference evidence="15" key="1">
    <citation type="submission" date="2015-01" db="EMBL/GenBank/DDBJ databases">
        <authorList>
            <person name="Aksoy S."/>
            <person name="Warren W."/>
            <person name="Wilson R.K."/>
        </authorList>
    </citation>
    <scope>NUCLEOTIDE SEQUENCE [LARGE SCALE GENOMIC DNA]</scope>
    <source>
        <strain evidence="15">IAEA</strain>
    </source>
</reference>
<comment type="similarity">
    <text evidence="2 12">Belongs to the amiloride-sensitive sodium channel (TC 1.A.6) family.</text>
</comment>
<evidence type="ECO:0000256" key="4">
    <source>
        <dbReference type="ARBA" id="ARBA00022461"/>
    </source>
</evidence>
<reference evidence="14" key="2">
    <citation type="submission" date="2020-05" db="UniProtKB">
        <authorList>
            <consortium name="EnsemblMetazoa"/>
        </authorList>
    </citation>
    <scope>IDENTIFICATION</scope>
    <source>
        <strain evidence="14">IAEA</strain>
    </source>
</reference>
<keyword evidence="4 12" id="KW-0894">Sodium channel</keyword>
<dbReference type="EnsemblMetazoa" id="GPPI014902-RA">
    <property type="protein sequence ID" value="GPPI014902-PA"/>
    <property type="gene ID" value="GPPI014902"/>
</dbReference>
<name>A0A1B0B0M5_9MUSC</name>
<keyword evidence="10 12" id="KW-0739">Sodium transport</keyword>
<keyword evidence="3 12" id="KW-0813">Transport</keyword>
<evidence type="ECO:0000313" key="15">
    <source>
        <dbReference type="Proteomes" id="UP000092460"/>
    </source>
</evidence>
<keyword evidence="5 12" id="KW-0812">Transmembrane</keyword>
<dbReference type="Pfam" id="PF00858">
    <property type="entry name" value="ASC"/>
    <property type="match status" value="1"/>
</dbReference>
<evidence type="ECO:0000313" key="14">
    <source>
        <dbReference type="EnsemblMetazoa" id="GPPI014902-PA"/>
    </source>
</evidence>
<proteinExistence type="inferred from homology"/>
<evidence type="ECO:0000256" key="9">
    <source>
        <dbReference type="ARBA" id="ARBA00023136"/>
    </source>
</evidence>
<dbReference type="STRING" id="67801.A0A1B0B0M5"/>
<dbReference type="VEuPathDB" id="VectorBase:GPPI014902"/>
<dbReference type="Gene3D" id="1.10.287.770">
    <property type="entry name" value="YojJ-like"/>
    <property type="match status" value="1"/>
</dbReference>
<dbReference type="AlphaFoldDB" id="A0A1B0B0M5"/>
<evidence type="ECO:0000256" key="5">
    <source>
        <dbReference type="ARBA" id="ARBA00022692"/>
    </source>
</evidence>
<evidence type="ECO:0000256" key="10">
    <source>
        <dbReference type="ARBA" id="ARBA00023201"/>
    </source>
</evidence>
<keyword evidence="8 12" id="KW-0406">Ion transport</keyword>
<evidence type="ECO:0000256" key="2">
    <source>
        <dbReference type="ARBA" id="ARBA00007193"/>
    </source>
</evidence>
<dbReference type="GO" id="GO:0015280">
    <property type="term" value="F:ligand-gated sodium channel activity"/>
    <property type="evidence" value="ECO:0007669"/>
    <property type="project" value="TreeGrafter"/>
</dbReference>
<keyword evidence="15" id="KW-1185">Reference proteome</keyword>
<dbReference type="Gene3D" id="1.10.287.820">
    <property type="entry name" value="Acid-sensing ion channel domain"/>
    <property type="match status" value="1"/>
</dbReference>
<dbReference type="PANTHER" id="PTHR11690:SF179">
    <property type="entry name" value="PICKPOCKET 10"/>
    <property type="match status" value="1"/>
</dbReference>
<organism evidence="14 15">
    <name type="scientific">Glossina palpalis gambiensis</name>
    <dbReference type="NCBI Taxonomy" id="67801"/>
    <lineage>
        <taxon>Eukaryota</taxon>
        <taxon>Metazoa</taxon>
        <taxon>Ecdysozoa</taxon>
        <taxon>Arthropoda</taxon>
        <taxon>Hexapoda</taxon>
        <taxon>Insecta</taxon>
        <taxon>Pterygota</taxon>
        <taxon>Neoptera</taxon>
        <taxon>Endopterygota</taxon>
        <taxon>Diptera</taxon>
        <taxon>Brachycera</taxon>
        <taxon>Muscomorpha</taxon>
        <taxon>Hippoboscoidea</taxon>
        <taxon>Glossinidae</taxon>
        <taxon>Glossina</taxon>
    </lineage>
</organism>
<dbReference type="EMBL" id="JXJN01006781">
    <property type="status" value="NOT_ANNOTATED_CDS"/>
    <property type="molecule type" value="Genomic_DNA"/>
</dbReference>
<keyword evidence="9 13" id="KW-0472">Membrane</keyword>
<dbReference type="GO" id="GO:0005886">
    <property type="term" value="C:plasma membrane"/>
    <property type="evidence" value="ECO:0007669"/>
    <property type="project" value="TreeGrafter"/>
</dbReference>
<sequence length="514" mass="60072">MFATVQSAKPKDQIKWEKLKEKFNFLNGIISYIIKYIENCSIHGLHFLIKDGLTLFERLFWLILVILSQYFCVYIAMSSVYIYQTKNTHVGIERDFYFWNTSLPSVTICPMKRIDDEKFDEFCDRNDIVLDRKKTLRDFLEQLANSTYINFKYLPDYGSIYRTLDKLNVKPQQYMELIYNVTADMTSNPIDMYRARCIHDNANIKVRQVLTEYGLCYLTNNYLGQKYTSSFLIYGQYPDINPFEAKKPFRKILSGSFFDKDVSYTFIGFPESIDLFVHSPYDVMKVDSNFGYAEDHLEFDPVTMEIVTGTGFDEASVRQRHCRFPHESNLTHFPIYTKNICLQECRLNLVYKTCKCIPHFYPNRFGKPKAVCDYRTLKECVGQYADQFLKIFVVNSAKDVENMSNQKLKKAPCYCDQNCEDSVVTIQAVHRYLLVYVQVMLSSKPLLGSIGAQVSMKTWPRQRLKRIIIFNFSDLLVYIGGTAGLFMGFSVLGALEVVYFFTLRLLFHLLGYKL</sequence>
<evidence type="ECO:0000256" key="12">
    <source>
        <dbReference type="RuleBase" id="RU000679"/>
    </source>
</evidence>
<dbReference type="InterPro" id="IPR001873">
    <property type="entry name" value="ENaC"/>
</dbReference>
<dbReference type="PANTHER" id="PTHR11690">
    <property type="entry name" value="AMILORIDE-SENSITIVE SODIUM CHANNEL-RELATED"/>
    <property type="match status" value="1"/>
</dbReference>
<keyword evidence="6 13" id="KW-1133">Transmembrane helix</keyword>
<evidence type="ECO:0000256" key="1">
    <source>
        <dbReference type="ARBA" id="ARBA00004141"/>
    </source>
</evidence>